<comment type="catalytic activity">
    <reaction evidence="7">
        <text>a 2'-deoxycytidine in DNA + S-adenosyl-L-methionine = a 5-methyl-2'-deoxycytidine in DNA + S-adenosyl-L-homocysteine + H(+)</text>
        <dbReference type="Rhea" id="RHEA:13681"/>
        <dbReference type="Rhea" id="RHEA-COMP:11369"/>
        <dbReference type="Rhea" id="RHEA-COMP:11370"/>
        <dbReference type="ChEBI" id="CHEBI:15378"/>
        <dbReference type="ChEBI" id="CHEBI:57856"/>
        <dbReference type="ChEBI" id="CHEBI:59789"/>
        <dbReference type="ChEBI" id="CHEBI:85452"/>
        <dbReference type="ChEBI" id="CHEBI:85454"/>
        <dbReference type="EC" id="2.1.1.37"/>
    </reaction>
</comment>
<dbReference type="PROSITE" id="PS00094">
    <property type="entry name" value="C5_MTASE_1"/>
    <property type="match status" value="1"/>
</dbReference>
<organism evidence="8 9">
    <name type="scientific">Enterococcus termitis</name>
    <dbReference type="NCBI Taxonomy" id="332950"/>
    <lineage>
        <taxon>Bacteria</taxon>
        <taxon>Bacillati</taxon>
        <taxon>Bacillota</taxon>
        <taxon>Bacilli</taxon>
        <taxon>Lactobacillales</taxon>
        <taxon>Enterococcaceae</taxon>
        <taxon>Enterococcus</taxon>
    </lineage>
</organism>
<dbReference type="GO" id="GO:0009307">
    <property type="term" value="P:DNA restriction-modification system"/>
    <property type="evidence" value="ECO:0007669"/>
    <property type="project" value="UniProtKB-KW"/>
</dbReference>
<keyword evidence="1 5" id="KW-0489">Methyltransferase</keyword>
<feature type="active site" evidence="5">
    <location>
        <position position="128"/>
    </location>
</feature>
<proteinExistence type="inferred from homology"/>
<evidence type="ECO:0000256" key="1">
    <source>
        <dbReference type="ARBA" id="ARBA00022603"/>
    </source>
</evidence>
<dbReference type="EMBL" id="MIJY01000034">
    <property type="protein sequence ID" value="OEG12492.1"/>
    <property type="molecule type" value="Genomic_DNA"/>
</dbReference>
<dbReference type="EC" id="2.1.1.37" evidence="7"/>
<reference evidence="9" key="1">
    <citation type="submission" date="2016-09" db="EMBL/GenBank/DDBJ databases">
        <authorList>
            <person name="Gulvik C.A."/>
        </authorList>
    </citation>
    <scope>NUCLEOTIDE SEQUENCE [LARGE SCALE GENOMIC DNA]</scope>
    <source>
        <strain evidence="9">LMG 8895</strain>
    </source>
</reference>
<dbReference type="PANTHER" id="PTHR46098:SF1">
    <property type="entry name" value="TRNA (CYTOSINE(38)-C(5))-METHYLTRANSFERASE"/>
    <property type="match status" value="1"/>
</dbReference>
<keyword evidence="9" id="KW-1185">Reference proteome</keyword>
<comment type="caution">
    <text evidence="8">The sequence shown here is derived from an EMBL/GenBank/DDBJ whole genome shotgun (WGS) entry which is preliminary data.</text>
</comment>
<dbReference type="PANTHER" id="PTHR46098">
    <property type="entry name" value="TRNA (CYTOSINE(38)-C(5))-METHYLTRANSFERASE"/>
    <property type="match status" value="1"/>
</dbReference>
<evidence type="ECO:0000256" key="5">
    <source>
        <dbReference type="PROSITE-ProRule" id="PRU01016"/>
    </source>
</evidence>
<evidence type="ECO:0000256" key="7">
    <source>
        <dbReference type="RuleBase" id="RU000417"/>
    </source>
</evidence>
<protein>
    <recommendedName>
        <fullName evidence="7">Cytosine-specific methyltransferase</fullName>
        <ecNumber evidence="7">2.1.1.37</ecNumber>
    </recommendedName>
</protein>
<evidence type="ECO:0000313" key="8">
    <source>
        <dbReference type="EMBL" id="OEG12492.1"/>
    </source>
</evidence>
<keyword evidence="3 5" id="KW-0949">S-adenosyl-L-methionine</keyword>
<dbReference type="Gene3D" id="3.90.120.10">
    <property type="entry name" value="DNA Methylase, subunit A, domain 2"/>
    <property type="match status" value="2"/>
</dbReference>
<dbReference type="GO" id="GO:0003886">
    <property type="term" value="F:DNA (cytosine-5-)-methyltransferase activity"/>
    <property type="evidence" value="ECO:0007669"/>
    <property type="project" value="UniProtKB-EC"/>
</dbReference>
<evidence type="ECO:0000256" key="2">
    <source>
        <dbReference type="ARBA" id="ARBA00022679"/>
    </source>
</evidence>
<dbReference type="Pfam" id="PF00145">
    <property type="entry name" value="DNA_methylase"/>
    <property type="match status" value="1"/>
</dbReference>
<name>A0A1E5GIG2_9ENTE</name>
<dbReference type="Proteomes" id="UP000095094">
    <property type="component" value="Unassembled WGS sequence"/>
</dbReference>
<dbReference type="NCBIfam" id="TIGR00675">
    <property type="entry name" value="dcm"/>
    <property type="match status" value="1"/>
</dbReference>
<dbReference type="PROSITE" id="PS51679">
    <property type="entry name" value="SAM_MT_C5"/>
    <property type="match status" value="1"/>
</dbReference>
<sequence length="463" mass="52811">MTLKVFEAFSGVGSQAMALRDLGIDYEVVATSDWDYHATLSYNAIHTDNPIDYAKDIEINEIVEYLFKLKISSDGKKPMTLEQIKRLPNQKKQDIYNSFINTNNLGSIMEFTSDTIPDHDFFTYSFPCQDISISGKGEGFDEGSGTRSGLLWECKKIIEVKKPKFLLLENVKPLVGKKHQLNFNRWCNWLENQGYTNYWKILNAKDYGVPQNRERVFMISVLGPHEEFIFPSHEPSNRRLKDVLEKEVEEKFYISDEAAENLLKKSNNPEAVMQDKSMLGMDGYVRGYDVYSPTITAREYKEPRLVQVGQLFQTDSFGGNPQAGRVYDAEGVSPTLNTMQGGNRQPKVILPAIGASRGRPSESGKYEQHLEINRGEASNTLTGVLKDNYVINQNYRIRKLTPLECWRLMDFNDEDFYKAQKVCSNSQLYKQAGNSIVKAVLMAIFRQMFFEQRGNGKGGISND</sequence>
<dbReference type="GO" id="GO:0032259">
    <property type="term" value="P:methylation"/>
    <property type="evidence" value="ECO:0007669"/>
    <property type="project" value="UniProtKB-KW"/>
</dbReference>
<evidence type="ECO:0000256" key="3">
    <source>
        <dbReference type="ARBA" id="ARBA00022691"/>
    </source>
</evidence>
<dbReference type="Gene3D" id="3.40.50.150">
    <property type="entry name" value="Vaccinia Virus protein VP39"/>
    <property type="match status" value="1"/>
</dbReference>
<dbReference type="RefSeq" id="WP_069664193.1">
    <property type="nucleotide sequence ID" value="NZ_JBHUJJ010000001.1"/>
</dbReference>
<dbReference type="AlphaFoldDB" id="A0A1E5GIG2"/>
<gene>
    <name evidence="8" type="ORF">BCR25_08115</name>
</gene>
<keyword evidence="4" id="KW-0680">Restriction system</keyword>
<dbReference type="InterPro" id="IPR029063">
    <property type="entry name" value="SAM-dependent_MTases_sf"/>
</dbReference>
<keyword evidence="2 5" id="KW-0808">Transferase</keyword>
<evidence type="ECO:0000256" key="6">
    <source>
        <dbReference type="RuleBase" id="RU000416"/>
    </source>
</evidence>
<dbReference type="SUPFAM" id="SSF53335">
    <property type="entry name" value="S-adenosyl-L-methionine-dependent methyltransferases"/>
    <property type="match status" value="1"/>
</dbReference>
<comment type="similarity">
    <text evidence="5 6">Belongs to the class I-like SAM-binding methyltransferase superfamily. C5-methyltransferase family.</text>
</comment>
<dbReference type="InterPro" id="IPR050750">
    <property type="entry name" value="C5-MTase"/>
</dbReference>
<dbReference type="InterPro" id="IPR001525">
    <property type="entry name" value="C5_MeTfrase"/>
</dbReference>
<dbReference type="PRINTS" id="PR00105">
    <property type="entry name" value="C5METTRFRASE"/>
</dbReference>
<evidence type="ECO:0000313" key="9">
    <source>
        <dbReference type="Proteomes" id="UP000095094"/>
    </source>
</evidence>
<evidence type="ECO:0000256" key="4">
    <source>
        <dbReference type="ARBA" id="ARBA00022747"/>
    </source>
</evidence>
<dbReference type="InterPro" id="IPR018117">
    <property type="entry name" value="C5_DNA_meth_AS"/>
</dbReference>
<accession>A0A1E5GIG2</accession>